<dbReference type="VEuPathDB" id="MicrosporidiaDB:SLOPH_1442"/>
<proteinExistence type="predicted"/>
<name>S7XSI7_SPRLO</name>
<reference evidence="2" key="1">
    <citation type="journal article" date="2013" name="PLoS Genet.">
        <title>The genome of Spraguea lophii and the basis of host-microsporidian interactions.</title>
        <authorList>
            <person name="Campbell S.E."/>
            <person name="Williams T.A."/>
            <person name="Yousuf A."/>
            <person name="Soanes D.M."/>
            <person name="Paszkiewicz K.H."/>
            <person name="Williams B.A.P."/>
        </authorList>
    </citation>
    <scope>NUCLEOTIDE SEQUENCE [LARGE SCALE GENOMIC DNA]</scope>
    <source>
        <strain evidence="2">42_110</strain>
    </source>
</reference>
<keyword evidence="2" id="KW-1185">Reference proteome</keyword>
<feature type="non-terminal residue" evidence="1">
    <location>
        <position position="1"/>
    </location>
</feature>
<accession>S7XSI7</accession>
<dbReference type="HOGENOM" id="CLU_2114837_0_0_1"/>
<protein>
    <submittedName>
        <fullName evidence="1">Phospholipase A2 activating protein</fullName>
    </submittedName>
</protein>
<evidence type="ECO:0000313" key="2">
    <source>
        <dbReference type="Proteomes" id="UP000014978"/>
    </source>
</evidence>
<organism evidence="1 2">
    <name type="scientific">Spraguea lophii (strain 42_110)</name>
    <name type="common">Microsporidian parasite</name>
    <dbReference type="NCBI Taxonomy" id="1358809"/>
    <lineage>
        <taxon>Eukaryota</taxon>
        <taxon>Fungi</taxon>
        <taxon>Fungi incertae sedis</taxon>
        <taxon>Microsporidia</taxon>
        <taxon>Spragueidae</taxon>
        <taxon>Spraguea</taxon>
    </lineage>
</organism>
<sequence length="115" mass="13704">IEEIDISYIISKRSLDSILSYKYNNNTTSPNPNNNPNTTNPNNITTTKNININKIFKKECEVFVRMVTNLYKYNPIDLEQLRYKVLEIKDRNIISQSTIDNYEYNRKLYFIKNKL</sequence>
<comment type="caution">
    <text evidence="1">The sequence shown here is derived from an EMBL/GenBank/DDBJ whole genome shotgun (WGS) entry which is preliminary data.</text>
</comment>
<gene>
    <name evidence="1" type="ORF">SLOPH_1442</name>
</gene>
<dbReference type="Proteomes" id="UP000014978">
    <property type="component" value="Unassembled WGS sequence"/>
</dbReference>
<dbReference type="InParanoid" id="S7XSI7"/>
<dbReference type="EMBL" id="ATCN01000507">
    <property type="protein sequence ID" value="EPR78878.1"/>
    <property type="molecule type" value="Genomic_DNA"/>
</dbReference>
<evidence type="ECO:0000313" key="1">
    <source>
        <dbReference type="EMBL" id="EPR78878.1"/>
    </source>
</evidence>
<dbReference type="AlphaFoldDB" id="S7XSI7"/>